<dbReference type="SMART" id="SM00674">
    <property type="entry name" value="CENPB"/>
    <property type="match status" value="1"/>
</dbReference>
<evidence type="ECO:0000313" key="3">
    <source>
        <dbReference type="EMBL" id="KAF8714681.1"/>
    </source>
</evidence>
<accession>A0A8H7I1L8</accession>
<dbReference type="GO" id="GO:0003677">
    <property type="term" value="F:DNA binding"/>
    <property type="evidence" value="ECO:0007669"/>
    <property type="project" value="UniProtKB-KW"/>
</dbReference>
<reference evidence="3" key="1">
    <citation type="submission" date="2020-09" db="EMBL/GenBank/DDBJ databases">
        <title>Comparative genome analyses of four rice-infecting Rhizoctonia solani isolates reveal extensive enrichment of homogalacturonan modification genes.</title>
        <authorList>
            <person name="Lee D.-Y."/>
            <person name="Jeon J."/>
            <person name="Kim K.-T."/>
            <person name="Cheong K."/>
            <person name="Song H."/>
            <person name="Choi G."/>
            <person name="Ko J."/>
            <person name="Opiyo S.O."/>
            <person name="Zuo S."/>
            <person name="Madhav S."/>
            <person name="Lee Y.-H."/>
            <person name="Wang G.-L."/>
        </authorList>
    </citation>
    <scope>NUCLEOTIDE SEQUENCE</scope>
    <source>
        <strain evidence="3">AG1-IA WGL</strain>
    </source>
</reference>
<dbReference type="PROSITE" id="PS51253">
    <property type="entry name" value="HTH_CENPB"/>
    <property type="match status" value="1"/>
</dbReference>
<evidence type="ECO:0000256" key="1">
    <source>
        <dbReference type="ARBA" id="ARBA00023125"/>
    </source>
</evidence>
<dbReference type="AlphaFoldDB" id="A0A8H7I1L8"/>
<dbReference type="InterPro" id="IPR006600">
    <property type="entry name" value="HTH_CenpB_DNA-bd_dom"/>
</dbReference>
<dbReference type="EMBL" id="JACYCD010000009">
    <property type="protein sequence ID" value="KAF8714681.1"/>
    <property type="molecule type" value="Genomic_DNA"/>
</dbReference>
<dbReference type="Gene3D" id="1.10.10.60">
    <property type="entry name" value="Homeodomain-like"/>
    <property type="match status" value="2"/>
</dbReference>
<protein>
    <submittedName>
        <fullName evidence="3">DDE protein</fullName>
    </submittedName>
</protein>
<organism evidence="3 4">
    <name type="scientific">Rhizoctonia solani</name>
    <dbReference type="NCBI Taxonomy" id="456999"/>
    <lineage>
        <taxon>Eukaryota</taxon>
        <taxon>Fungi</taxon>
        <taxon>Dikarya</taxon>
        <taxon>Basidiomycota</taxon>
        <taxon>Agaricomycotina</taxon>
        <taxon>Agaricomycetes</taxon>
        <taxon>Cantharellales</taxon>
        <taxon>Ceratobasidiaceae</taxon>
        <taxon>Rhizoctonia</taxon>
    </lineage>
</organism>
<dbReference type="GO" id="GO:0005634">
    <property type="term" value="C:nucleus"/>
    <property type="evidence" value="ECO:0007669"/>
    <property type="project" value="TreeGrafter"/>
</dbReference>
<feature type="domain" description="HTH CENPB-type" evidence="2">
    <location>
        <begin position="109"/>
        <end position="183"/>
    </location>
</feature>
<evidence type="ECO:0000313" key="4">
    <source>
        <dbReference type="Proteomes" id="UP000602905"/>
    </source>
</evidence>
<keyword evidence="1" id="KW-0238">DNA-binding</keyword>
<dbReference type="PANTHER" id="PTHR19303">
    <property type="entry name" value="TRANSPOSON"/>
    <property type="match status" value="1"/>
</dbReference>
<sequence>MQACILPLQTQFGLFMIALPQQRCRRGPRPARQISSALNPAITKRKHLTYHDQLEIINFHRLNPHFTQSDLAQHFRSRFPSITQATISRCLAKEQEVREYTFQFPQRLGYTRPLSVTLPAVEAAITQWVTEMLDHGGVHLSGPLICEKAHQFSKLLGVPEGQLVFSQGWLASFKERMGLCRIWFHGEAASAPMDRITPERERLQPIFALYSPCNAFNFDKTALLTRAHPESGLSNRPMSGGKKDKTQLTFGLCANANGSEKRPPFILGFSKQPRLFKGRTAAQLGFDYDNNSSAWMTDMMWNKWLRRFDADMQQQGRNVLLLVDNALGHKKFDPNLYPNVRVEFLAPGLTAFLQPLDSGVIRCFKAHFRRAHVRRAIARLDAGKTNIYHTEQLKGMEMGRAAWEAVAQSTVINCWQHTGICPPSYFPADKSNESDVQDTSIVSDIQDGLDLLSSQQPVLAGTTCPSAREFIDMDQHIETGAPPSEEAIADEIRQSYEHIL</sequence>
<name>A0A8H7I1L8_9AGAM</name>
<evidence type="ECO:0000259" key="2">
    <source>
        <dbReference type="PROSITE" id="PS51253"/>
    </source>
</evidence>
<dbReference type="Proteomes" id="UP000602905">
    <property type="component" value="Unassembled WGS sequence"/>
</dbReference>
<dbReference type="Pfam" id="PF03184">
    <property type="entry name" value="DDE_1"/>
    <property type="match status" value="1"/>
</dbReference>
<dbReference type="OrthoDB" id="162969at2759"/>
<gene>
    <name evidence="3" type="ORF">RHS03_00158</name>
</gene>
<feature type="non-terminal residue" evidence="3">
    <location>
        <position position="1"/>
    </location>
</feature>
<dbReference type="SUPFAM" id="SSF46689">
    <property type="entry name" value="Homeodomain-like"/>
    <property type="match status" value="1"/>
</dbReference>
<dbReference type="InterPro" id="IPR050863">
    <property type="entry name" value="CenT-Element_Derived"/>
</dbReference>
<dbReference type="Pfam" id="PF03221">
    <property type="entry name" value="HTH_Tnp_Tc5"/>
    <property type="match status" value="1"/>
</dbReference>
<dbReference type="InterPro" id="IPR004875">
    <property type="entry name" value="DDE_SF_endonuclease_dom"/>
</dbReference>
<dbReference type="InterPro" id="IPR009057">
    <property type="entry name" value="Homeodomain-like_sf"/>
</dbReference>
<dbReference type="PANTHER" id="PTHR19303:SF73">
    <property type="entry name" value="PROTEIN PDC2"/>
    <property type="match status" value="1"/>
</dbReference>
<proteinExistence type="predicted"/>
<comment type="caution">
    <text evidence="3">The sequence shown here is derived from an EMBL/GenBank/DDBJ whole genome shotgun (WGS) entry which is preliminary data.</text>
</comment>